<feature type="domain" description="D-apionate lactonase C-terminal" evidence="3">
    <location>
        <begin position="567"/>
        <end position="645"/>
    </location>
</feature>
<dbReference type="Pfam" id="PF25839">
    <property type="entry name" value="Apionate_lact_C"/>
    <property type="match status" value="1"/>
</dbReference>
<proteinExistence type="predicted"/>
<keyword evidence="5" id="KW-1185">Reference proteome</keyword>
<dbReference type="InterPro" id="IPR058787">
    <property type="entry name" value="ApnL_M"/>
</dbReference>
<dbReference type="Pfam" id="PF25837">
    <property type="entry name" value="Apionate_lact_N"/>
    <property type="match status" value="1"/>
</dbReference>
<evidence type="ECO:0000313" key="4">
    <source>
        <dbReference type="EMBL" id="MDT1062567.1"/>
    </source>
</evidence>
<dbReference type="Pfam" id="PF25838">
    <property type="entry name" value="Apionate_lact_M"/>
    <property type="match status" value="1"/>
</dbReference>
<evidence type="ECO:0000259" key="2">
    <source>
        <dbReference type="Pfam" id="PF25838"/>
    </source>
</evidence>
<comment type="caution">
    <text evidence="4">The sequence shown here is derived from an EMBL/GenBank/DDBJ whole genome shotgun (WGS) entry which is preliminary data.</text>
</comment>
<organism evidence="4 5">
    <name type="scientific">Paracoccus broussonetiae</name>
    <dbReference type="NCBI Taxonomy" id="3075834"/>
    <lineage>
        <taxon>Bacteria</taxon>
        <taxon>Pseudomonadati</taxon>
        <taxon>Pseudomonadota</taxon>
        <taxon>Alphaproteobacteria</taxon>
        <taxon>Rhodobacterales</taxon>
        <taxon>Paracoccaceae</taxon>
        <taxon>Paracoccus</taxon>
    </lineage>
</organism>
<evidence type="ECO:0000313" key="5">
    <source>
        <dbReference type="Proteomes" id="UP001251085"/>
    </source>
</evidence>
<reference evidence="5" key="1">
    <citation type="submission" date="2023-07" db="EMBL/GenBank/DDBJ databases">
        <title>Characterization of two Paracoccaceae strains isolated from Phycosphere and proposal of Xinfangfangia lacusdiani sp. nov.</title>
        <authorList>
            <person name="Deng Y."/>
            <person name="Zhang Y.Q."/>
        </authorList>
    </citation>
    <scope>NUCLEOTIDE SEQUENCE [LARGE SCALE GENOMIC DNA]</scope>
    <source>
        <strain evidence="5">CPCC 101403</strain>
    </source>
</reference>
<sequence length="652" mass="69379">MTQDPTPALRLFGTEESVPPPRLLRAGPLSAELEAGNLRYIRYRGAEVLRAVSYIVRDKDWGTYNPEITALDITEGPDSFTVSYAARAADDAQAFSYRARITGNADGTLVFEATGAAESPFLTNRTGFVILHPIAGISGSPVTITHADGQVEEGRFPRIIDPVQPMMNLRALAHVSPQKHRVTCLMEGDTYEMEDQRNWTDASYKTYVRPLALPWPYTLAPAEEIAQRIIVTIEGADGGAAADPVLRLSLGAQQGPLPALGMGLDPDDAAAALGVPAPLKALGLSHLICHHDPRRGHDMESLRRQLRVAAMMGADPWLEVVVVNVDGFWDEIAELGRSIAALGVRFPTVLLSPAPDLKCTLPGSVWPPAPDAAALAEAARTAFPNSRIGGGMFSYFTELNRKRPPIDSLDLVGFTTSAMVHAGDDRSVIETLQALPAIARSAAAIATPLPFSVGPSAIGMRANPYGAAPKDNPGNIRQAMNFNDPRQRGLLGAAWTLGYFAEFALGGATAIALGAPVGAFGAVHAPAPFPQPWYDDEGGVFPLYHPLRAMARLRGRALRRVEISDPVRAVALAVDGPVGTREGEIWLANLTGAPLALRLPAGTTGMAKLDAGSFLRAARDPGHMDKLSPPPGPEVEIGPYALLRICGDFGTA</sequence>
<dbReference type="EMBL" id="JAVRQI010000008">
    <property type="protein sequence ID" value="MDT1062567.1"/>
    <property type="molecule type" value="Genomic_DNA"/>
</dbReference>
<feature type="domain" description="D-apionate lactonase TIM barrel" evidence="2">
    <location>
        <begin position="260"/>
        <end position="555"/>
    </location>
</feature>
<evidence type="ECO:0000259" key="3">
    <source>
        <dbReference type="Pfam" id="PF25839"/>
    </source>
</evidence>
<feature type="domain" description="D-apionate lactonase N-terminal" evidence="1">
    <location>
        <begin position="10"/>
        <end position="235"/>
    </location>
</feature>
<accession>A0ABU3EE96</accession>
<protein>
    <submittedName>
        <fullName evidence="4">Uncharacterized protein</fullName>
    </submittedName>
</protein>
<name>A0ABU3EE96_9RHOB</name>
<dbReference type="Proteomes" id="UP001251085">
    <property type="component" value="Unassembled WGS sequence"/>
</dbReference>
<dbReference type="RefSeq" id="WP_311759665.1">
    <property type="nucleotide sequence ID" value="NZ_JAVRQI010000008.1"/>
</dbReference>
<gene>
    <name evidence="4" type="ORF">RM190_11880</name>
</gene>
<evidence type="ECO:0000259" key="1">
    <source>
        <dbReference type="Pfam" id="PF25837"/>
    </source>
</evidence>
<dbReference type="InterPro" id="IPR058789">
    <property type="entry name" value="ApnL_C"/>
</dbReference>
<dbReference type="InterPro" id="IPR058788">
    <property type="entry name" value="ApnL_N"/>
</dbReference>